<proteinExistence type="predicted"/>
<dbReference type="Proteomes" id="UP000294299">
    <property type="component" value="Chromosome NFRAN"/>
</dbReference>
<name>A0A484I9A5_9ARCH</name>
<dbReference type="GeneID" id="39420026"/>
<sequence length="309" mass="36829">MDNSKDISTFLEKNFPQHDCILVGCQADDDIIVHDCCEYNIIALSESHDSYPTPLYYKIFETTKRKSKLNFQVQIIPAAIFHDNTFIRYSDYVYFPRKALRNTEIDHFRKKHENFRKTFKFEIKKELFDNIYNLSFLSNYLSQEFIDEKMVSFELKMASLRTLRNYVQLYSGKEHRPSHLKHQINSIIQSQSIKVRERIDNLLEFLGMHKANVSALERSEKSLRMLSGNLHSPTKNLILKKVNFFKHKSMYVDGLFLIYNYVADNFQEQEQKTSYQELLKRITDIDSKEKIFLKKEIKLLIEYNKLLLT</sequence>
<dbReference type="AlphaFoldDB" id="A0A484I9A5"/>
<reference evidence="1 2" key="1">
    <citation type="submission" date="2019-02" db="EMBL/GenBank/DDBJ databases">
        <authorList>
            <person name="Lehtovirta-Morley E L."/>
        </authorList>
    </citation>
    <scope>NUCLEOTIDE SEQUENCE [LARGE SCALE GENOMIC DNA]</scope>
    <source>
        <strain evidence="1">NFRAN1</strain>
    </source>
</reference>
<dbReference type="KEGG" id="nfn:NFRAN_0505"/>
<dbReference type="OrthoDB" id="11498at2157"/>
<dbReference type="RefSeq" id="WP_134482854.1">
    <property type="nucleotide sequence ID" value="NZ_LR216287.1"/>
</dbReference>
<evidence type="ECO:0000313" key="2">
    <source>
        <dbReference type="Proteomes" id="UP000294299"/>
    </source>
</evidence>
<protein>
    <submittedName>
        <fullName evidence="1">Uncharacterized protein</fullName>
    </submittedName>
</protein>
<keyword evidence="2" id="KW-1185">Reference proteome</keyword>
<gene>
    <name evidence="1" type="ORF">NFRAN_0505</name>
</gene>
<dbReference type="EMBL" id="LR216287">
    <property type="protein sequence ID" value="VFJ12826.1"/>
    <property type="molecule type" value="Genomic_DNA"/>
</dbReference>
<organism evidence="1 2">
    <name type="scientific">Candidatus Nitrosocosmicus franklandianus</name>
    <dbReference type="NCBI Taxonomy" id="1798806"/>
    <lineage>
        <taxon>Archaea</taxon>
        <taxon>Nitrososphaerota</taxon>
        <taxon>Nitrososphaeria</taxon>
        <taxon>Nitrososphaerales</taxon>
        <taxon>Nitrososphaeraceae</taxon>
        <taxon>Candidatus Nitrosocosmicus</taxon>
    </lineage>
</organism>
<accession>A0A484I9A5</accession>
<evidence type="ECO:0000313" key="1">
    <source>
        <dbReference type="EMBL" id="VFJ12826.1"/>
    </source>
</evidence>